<organism evidence="5 6">
    <name type="scientific">Batrachochytrium dendrobatidis (strain JEL423)</name>
    <dbReference type="NCBI Taxonomy" id="403673"/>
    <lineage>
        <taxon>Eukaryota</taxon>
        <taxon>Fungi</taxon>
        <taxon>Fungi incertae sedis</taxon>
        <taxon>Chytridiomycota</taxon>
        <taxon>Chytridiomycota incertae sedis</taxon>
        <taxon>Chytridiomycetes</taxon>
        <taxon>Rhizophydiales</taxon>
        <taxon>Rhizophydiales incertae sedis</taxon>
        <taxon>Batrachochytrium</taxon>
    </lineage>
</organism>
<dbReference type="Proteomes" id="UP000077115">
    <property type="component" value="Unassembled WGS sequence"/>
</dbReference>
<dbReference type="EMBL" id="DS022300">
    <property type="protein sequence ID" value="OAJ37032.1"/>
    <property type="molecule type" value="Genomic_DNA"/>
</dbReference>
<evidence type="ECO:0008006" key="7">
    <source>
        <dbReference type="Google" id="ProtNLM"/>
    </source>
</evidence>
<dbReference type="SUPFAM" id="SSF51735">
    <property type="entry name" value="NAD(P)-binding Rossmann-fold domains"/>
    <property type="match status" value="1"/>
</dbReference>
<name>A0A177WBC2_BATDL</name>
<evidence type="ECO:0000313" key="5">
    <source>
        <dbReference type="EMBL" id="OAJ37032.1"/>
    </source>
</evidence>
<proteinExistence type="predicted"/>
<dbReference type="GO" id="GO:0005737">
    <property type="term" value="C:cytoplasm"/>
    <property type="evidence" value="ECO:0007669"/>
    <property type="project" value="UniProtKB-SubCell"/>
</dbReference>
<sequence>MDVVSQRIISRSAMQSPLAYTTAVLFNNAGTLGTLSRIRDQTISDMRKSIDVNLMAPLVLSAAFLKQFADCSKLILVNVSSLAAIQPFDTWGVYSSIKAARDMFHQVIAVEEANIDAEEALSKRTTSPCSKDTQDTQAPLKSARVRVLNYAPGPMDTDMQTRIRNEMPEIELKQAYVKMHDQGQLVDPNDSASVLMSLLESDDYINGSHIDYYDVQNTELSKK</sequence>
<gene>
    <name evidence="5" type="ORF">BDEG_21107</name>
</gene>
<keyword evidence="4" id="KW-0560">Oxidoreductase</keyword>
<reference evidence="5 6" key="1">
    <citation type="submission" date="2006-10" db="EMBL/GenBank/DDBJ databases">
        <title>The Genome Sequence of Batrachochytrium dendrobatidis JEL423.</title>
        <authorList>
            <consortium name="The Broad Institute Genome Sequencing Platform"/>
            <person name="Birren B."/>
            <person name="Lander E."/>
            <person name="Galagan J."/>
            <person name="Cuomo C."/>
            <person name="Devon K."/>
            <person name="Jaffe D."/>
            <person name="Butler J."/>
            <person name="Alvarez P."/>
            <person name="Gnerre S."/>
            <person name="Grabherr M."/>
            <person name="Kleber M."/>
            <person name="Mauceli E."/>
            <person name="Brockman W."/>
            <person name="Young S."/>
            <person name="LaButti K."/>
            <person name="Sykes S."/>
            <person name="DeCaprio D."/>
            <person name="Crawford M."/>
            <person name="Koehrsen M."/>
            <person name="Engels R."/>
            <person name="Montgomery P."/>
            <person name="Pearson M."/>
            <person name="Howarth C."/>
            <person name="Larson L."/>
            <person name="White J."/>
            <person name="O'Leary S."/>
            <person name="Kodira C."/>
            <person name="Zeng Q."/>
            <person name="Yandava C."/>
            <person name="Alvarado L."/>
            <person name="Longcore J."/>
            <person name="James T."/>
        </authorList>
    </citation>
    <scope>NUCLEOTIDE SEQUENCE [LARGE SCALE GENOMIC DNA]</scope>
    <source>
        <strain evidence="5 6">JEL423</strain>
    </source>
</reference>
<dbReference type="VEuPathDB" id="FungiDB:BDEG_21107"/>
<dbReference type="GO" id="GO:0004757">
    <property type="term" value="F:sepiapterin reductase (NADP+) activity"/>
    <property type="evidence" value="ECO:0007669"/>
    <property type="project" value="TreeGrafter"/>
</dbReference>
<comment type="subcellular location">
    <subcellularLocation>
        <location evidence="1">Cytoplasm</location>
    </subcellularLocation>
</comment>
<reference evidence="5 6" key="2">
    <citation type="submission" date="2016-05" db="EMBL/GenBank/DDBJ databases">
        <title>Lineage-specific infection strategies underlie the spectrum of fungal disease in amphibians.</title>
        <authorList>
            <person name="Cuomo C.A."/>
            <person name="Farrer R.A."/>
            <person name="James T."/>
            <person name="Longcore J."/>
            <person name="Birren B."/>
        </authorList>
    </citation>
    <scope>NUCLEOTIDE SEQUENCE [LARGE SCALE GENOMIC DNA]</scope>
    <source>
        <strain evidence="5 6">JEL423</strain>
    </source>
</reference>
<keyword evidence="2" id="KW-0963">Cytoplasm</keyword>
<evidence type="ECO:0000313" key="6">
    <source>
        <dbReference type="Proteomes" id="UP000077115"/>
    </source>
</evidence>
<dbReference type="InterPro" id="IPR051721">
    <property type="entry name" value="Biopterin_syn/organic_redct"/>
</dbReference>
<evidence type="ECO:0000256" key="2">
    <source>
        <dbReference type="ARBA" id="ARBA00022490"/>
    </source>
</evidence>
<accession>A0A177WBC2</accession>
<dbReference type="Pfam" id="PF00106">
    <property type="entry name" value="adh_short"/>
    <property type="match status" value="1"/>
</dbReference>
<dbReference type="InterPro" id="IPR002347">
    <property type="entry name" value="SDR_fam"/>
</dbReference>
<dbReference type="Gene3D" id="3.40.50.720">
    <property type="entry name" value="NAD(P)-binding Rossmann-like Domain"/>
    <property type="match status" value="1"/>
</dbReference>
<evidence type="ECO:0000256" key="1">
    <source>
        <dbReference type="ARBA" id="ARBA00004496"/>
    </source>
</evidence>
<dbReference type="PANTHER" id="PTHR44085:SF2">
    <property type="entry name" value="SEPIAPTERIN REDUCTASE"/>
    <property type="match status" value="1"/>
</dbReference>
<dbReference type="GO" id="GO:0006729">
    <property type="term" value="P:tetrahydrobiopterin biosynthetic process"/>
    <property type="evidence" value="ECO:0007669"/>
    <property type="project" value="TreeGrafter"/>
</dbReference>
<evidence type="ECO:0000256" key="3">
    <source>
        <dbReference type="ARBA" id="ARBA00022857"/>
    </source>
</evidence>
<dbReference type="eggNOG" id="KOG1204">
    <property type="taxonomic scope" value="Eukaryota"/>
</dbReference>
<dbReference type="AlphaFoldDB" id="A0A177WBC2"/>
<evidence type="ECO:0000256" key="4">
    <source>
        <dbReference type="ARBA" id="ARBA00023002"/>
    </source>
</evidence>
<dbReference type="InterPro" id="IPR036291">
    <property type="entry name" value="NAD(P)-bd_dom_sf"/>
</dbReference>
<keyword evidence="3" id="KW-0521">NADP</keyword>
<dbReference type="STRING" id="403673.A0A177WBC2"/>
<dbReference type="PANTHER" id="PTHR44085">
    <property type="entry name" value="SEPIAPTERIN REDUCTASE"/>
    <property type="match status" value="1"/>
</dbReference>
<dbReference type="OrthoDB" id="153074at2759"/>
<protein>
    <recommendedName>
        <fullName evidence="7">Sepiapterin reductase</fullName>
    </recommendedName>
</protein>